<accession>A0A3S0C4I1</accession>
<dbReference type="OrthoDB" id="9800887at2"/>
<dbReference type="PANTHER" id="PTHR34315">
    <property type="match status" value="1"/>
</dbReference>
<keyword evidence="2" id="KW-0560">Oxidoreductase</keyword>
<dbReference type="GO" id="GO:0016702">
    <property type="term" value="F:oxidoreductase activity, acting on single donors with incorporation of molecular oxygen, incorporation of two atoms of oxygen"/>
    <property type="evidence" value="ECO:0007669"/>
    <property type="project" value="InterPro"/>
</dbReference>
<comment type="caution">
    <text evidence="2">The sequence shown here is derived from an EMBL/GenBank/DDBJ whole genome shotgun (WGS) entry which is preliminary data.</text>
</comment>
<dbReference type="PANTHER" id="PTHR34315:SF1">
    <property type="entry name" value="INTRADIOL RING-CLEAVAGE DIOXYGENASES DOMAIN-CONTAINING PROTEIN-RELATED"/>
    <property type="match status" value="1"/>
</dbReference>
<gene>
    <name evidence="2" type="ORF">EHW67_17495</name>
</gene>
<dbReference type="SUPFAM" id="SSF49482">
    <property type="entry name" value="Aromatic compound dioxygenase"/>
    <property type="match status" value="1"/>
</dbReference>
<protein>
    <submittedName>
        <fullName evidence="2">Intradiol ring-cleavage dioxygenase</fullName>
    </submittedName>
</protein>
<keyword evidence="2" id="KW-0223">Dioxygenase</keyword>
<dbReference type="InterPro" id="IPR000627">
    <property type="entry name" value="Intradiol_dOase_C"/>
</dbReference>
<proteinExistence type="predicted"/>
<dbReference type="Proteomes" id="UP000267585">
    <property type="component" value="Unassembled WGS sequence"/>
</dbReference>
<dbReference type="Gene3D" id="2.60.130.10">
    <property type="entry name" value="Aromatic compound dioxygenase"/>
    <property type="match status" value="1"/>
</dbReference>
<dbReference type="RefSeq" id="WP_126163678.1">
    <property type="nucleotide sequence ID" value="NZ_RQPJ01000021.1"/>
</dbReference>
<reference evidence="2 3" key="1">
    <citation type="submission" date="2018-11" db="EMBL/GenBank/DDBJ databases">
        <title>Arenibacter aquaticus sp.nov., a marine bacterium isolated from surface seawater in the South China Sea.</title>
        <authorList>
            <person name="Guo J."/>
            <person name="Sun J."/>
        </authorList>
    </citation>
    <scope>NUCLEOTIDE SEQUENCE [LARGE SCALE GENOMIC DNA]</scope>
    <source>
        <strain evidence="2 3">GUO666</strain>
    </source>
</reference>
<name>A0A3S0C4I1_9FLAO</name>
<dbReference type="GO" id="GO:0008199">
    <property type="term" value="F:ferric iron binding"/>
    <property type="evidence" value="ECO:0007669"/>
    <property type="project" value="InterPro"/>
</dbReference>
<feature type="domain" description="Intradiol ring-cleavage dioxygenases" evidence="1">
    <location>
        <begin position="62"/>
        <end position="153"/>
    </location>
</feature>
<sequence>MKRTDFLKKGLIGMGSLVAVPTVLHACSKDKDPFNEKEELVECELSPSETTGPFTIKTPSQLMRENIVGDRSGVAMLITISVLDKSNNCNPLSGVLVDIWHCDAQGYYSEYGNTSLQEEDFTQSHFLRGRQTTDANGNASFISIFPGWYPGRAPHIHLEILTVNETSIRVSQIAFPKSVCDTVYTSTDYKGEADTLNTGDSVFSDGVDGNMTDSLTGNNTDGYTLLKTIVV</sequence>
<dbReference type="InterPro" id="IPR015889">
    <property type="entry name" value="Intradiol_dOase_core"/>
</dbReference>
<keyword evidence="3" id="KW-1185">Reference proteome</keyword>
<organism evidence="2 3">
    <name type="scientific">Arenibacter aquaticus</name>
    <dbReference type="NCBI Taxonomy" id="2489054"/>
    <lineage>
        <taxon>Bacteria</taxon>
        <taxon>Pseudomonadati</taxon>
        <taxon>Bacteroidota</taxon>
        <taxon>Flavobacteriia</taxon>
        <taxon>Flavobacteriales</taxon>
        <taxon>Flavobacteriaceae</taxon>
        <taxon>Arenibacter</taxon>
    </lineage>
</organism>
<evidence type="ECO:0000313" key="3">
    <source>
        <dbReference type="Proteomes" id="UP000267585"/>
    </source>
</evidence>
<dbReference type="AlphaFoldDB" id="A0A3S0C4I1"/>
<dbReference type="Pfam" id="PF00775">
    <property type="entry name" value="Dioxygenase_C"/>
    <property type="match status" value="1"/>
</dbReference>
<dbReference type="EMBL" id="RQPJ01000021">
    <property type="protein sequence ID" value="RTE51993.1"/>
    <property type="molecule type" value="Genomic_DNA"/>
</dbReference>
<evidence type="ECO:0000313" key="2">
    <source>
        <dbReference type="EMBL" id="RTE51993.1"/>
    </source>
</evidence>
<evidence type="ECO:0000259" key="1">
    <source>
        <dbReference type="Pfam" id="PF00775"/>
    </source>
</evidence>